<reference evidence="7 8" key="1">
    <citation type="submission" date="2024-06" db="EMBL/GenBank/DDBJ databases">
        <authorList>
            <person name="Woo H."/>
        </authorList>
    </citation>
    <scope>NUCLEOTIDE SEQUENCE [LARGE SCALE GENOMIC DNA]</scope>
    <source>
        <strain evidence="7 8">S2-g</strain>
    </source>
</reference>
<comment type="subcellular location">
    <subcellularLocation>
        <location evidence="6">Cell membrane</location>
        <topology evidence="6">Multi-pass membrane protein</topology>
    </subcellularLocation>
    <subcellularLocation>
        <location evidence="1">Membrane</location>
    </subcellularLocation>
</comment>
<evidence type="ECO:0000256" key="6">
    <source>
        <dbReference type="RuleBase" id="RU363076"/>
    </source>
</evidence>
<feature type="transmembrane region" description="Helical" evidence="6">
    <location>
        <begin position="221"/>
        <end position="239"/>
    </location>
</feature>
<dbReference type="Pfam" id="PF02104">
    <property type="entry name" value="SURF1"/>
    <property type="match status" value="1"/>
</dbReference>
<evidence type="ECO:0000256" key="2">
    <source>
        <dbReference type="ARBA" id="ARBA00007165"/>
    </source>
</evidence>
<evidence type="ECO:0000256" key="4">
    <source>
        <dbReference type="ARBA" id="ARBA00022989"/>
    </source>
</evidence>
<keyword evidence="8" id="KW-1185">Reference proteome</keyword>
<proteinExistence type="inferred from homology"/>
<dbReference type="Proteomes" id="UP001556170">
    <property type="component" value="Unassembled WGS sequence"/>
</dbReference>
<feature type="transmembrane region" description="Helical" evidence="6">
    <location>
        <begin position="12"/>
        <end position="32"/>
    </location>
</feature>
<evidence type="ECO:0000256" key="1">
    <source>
        <dbReference type="ARBA" id="ARBA00004370"/>
    </source>
</evidence>
<dbReference type="PROSITE" id="PS50895">
    <property type="entry name" value="SURF1"/>
    <property type="match status" value="1"/>
</dbReference>
<dbReference type="RefSeq" id="WP_367843077.1">
    <property type="nucleotide sequence ID" value="NZ_JBFOHL010000001.1"/>
</dbReference>
<protein>
    <recommendedName>
        <fullName evidence="6">SURF1-like protein</fullName>
    </recommendedName>
</protein>
<evidence type="ECO:0000313" key="7">
    <source>
        <dbReference type="EMBL" id="MEW9622763.1"/>
    </source>
</evidence>
<keyword evidence="3 6" id="KW-0812">Transmembrane</keyword>
<keyword evidence="6" id="KW-1003">Cell membrane</keyword>
<evidence type="ECO:0000256" key="3">
    <source>
        <dbReference type="ARBA" id="ARBA00022692"/>
    </source>
</evidence>
<keyword evidence="4 6" id="KW-1133">Transmembrane helix</keyword>
<dbReference type="PANTHER" id="PTHR23427">
    <property type="entry name" value="SURFEIT LOCUS PROTEIN"/>
    <property type="match status" value="1"/>
</dbReference>
<evidence type="ECO:0000313" key="8">
    <source>
        <dbReference type="Proteomes" id="UP001556170"/>
    </source>
</evidence>
<dbReference type="InterPro" id="IPR002994">
    <property type="entry name" value="Surf1/Shy1"/>
</dbReference>
<dbReference type="InterPro" id="IPR045214">
    <property type="entry name" value="Surf1/Surf4"/>
</dbReference>
<comment type="caution">
    <text evidence="7">The sequence shown here is derived from an EMBL/GenBank/DDBJ whole genome shotgun (WGS) entry which is preliminary data.</text>
</comment>
<dbReference type="EMBL" id="JBFOHL010000001">
    <property type="protein sequence ID" value="MEW9622763.1"/>
    <property type="molecule type" value="Genomic_DNA"/>
</dbReference>
<gene>
    <name evidence="7" type="ORF">ABQJ56_00760</name>
</gene>
<comment type="similarity">
    <text evidence="2 6">Belongs to the SURF1 family.</text>
</comment>
<organism evidence="7 8">
    <name type="scientific">Rhodanobacter geophilus</name>
    <dbReference type="NCBI Taxonomy" id="3162488"/>
    <lineage>
        <taxon>Bacteria</taxon>
        <taxon>Pseudomonadati</taxon>
        <taxon>Pseudomonadota</taxon>
        <taxon>Gammaproteobacteria</taxon>
        <taxon>Lysobacterales</taxon>
        <taxon>Rhodanobacteraceae</taxon>
        <taxon>Rhodanobacter</taxon>
    </lineage>
</organism>
<evidence type="ECO:0000256" key="5">
    <source>
        <dbReference type="ARBA" id="ARBA00023136"/>
    </source>
</evidence>
<keyword evidence="5 6" id="KW-0472">Membrane</keyword>
<dbReference type="PANTHER" id="PTHR23427:SF2">
    <property type="entry name" value="SURFEIT LOCUS PROTEIN 1"/>
    <property type="match status" value="1"/>
</dbReference>
<dbReference type="CDD" id="cd06662">
    <property type="entry name" value="SURF1"/>
    <property type="match status" value="1"/>
</dbReference>
<name>A0ABV3QLM4_9GAMM</name>
<sequence>MRAVLGGFRRPPWWAILLTAAAAVLFVRLGVWQLHRAAYKDDLLRRYAAAEIASPQGFAAVAARPPPDAYPRVQVQGRYLADRVYLLDNPKHDDRGGVEVYVPLRVPGTGHRLLLADLGFLPGNGTDQTPQLPPLPEGVQDLRGLYVPPPGRGFEMGGNALARQTAWPKKTIYLDLPQIAADLGAPLYPRVLSLDADPASIYVRVHTLDFGDMPPARHRAYAFQWFSFAIAVVVILLVLNRRRGSRKPRPTDSR</sequence>
<accession>A0ABV3QLM4</accession>